<keyword evidence="5" id="KW-0998">Cell outer membrane</keyword>
<dbReference type="Proteomes" id="UP000248688">
    <property type="component" value="Chromosome"/>
</dbReference>
<feature type="domain" description="RagB/SusD" evidence="6">
    <location>
        <begin position="104"/>
        <end position="380"/>
    </location>
</feature>
<name>A0A2Z4IP48_9BACT</name>
<accession>A0A2Z4IP48</accession>
<dbReference type="OrthoDB" id="5694214at2"/>
<organism evidence="7 8">
    <name type="scientific">Echinicola strongylocentroti</name>
    <dbReference type="NCBI Taxonomy" id="1795355"/>
    <lineage>
        <taxon>Bacteria</taxon>
        <taxon>Pseudomonadati</taxon>
        <taxon>Bacteroidota</taxon>
        <taxon>Cytophagia</taxon>
        <taxon>Cytophagales</taxon>
        <taxon>Cyclobacteriaceae</taxon>
        <taxon>Echinicola</taxon>
    </lineage>
</organism>
<keyword evidence="4" id="KW-0472">Membrane</keyword>
<dbReference type="GO" id="GO:0009279">
    <property type="term" value="C:cell outer membrane"/>
    <property type="evidence" value="ECO:0007669"/>
    <property type="project" value="UniProtKB-SubCell"/>
</dbReference>
<dbReference type="InterPro" id="IPR012944">
    <property type="entry name" value="SusD_RagB_dom"/>
</dbReference>
<evidence type="ECO:0000256" key="4">
    <source>
        <dbReference type="ARBA" id="ARBA00023136"/>
    </source>
</evidence>
<dbReference type="InterPro" id="IPR011990">
    <property type="entry name" value="TPR-like_helical_dom_sf"/>
</dbReference>
<dbReference type="EMBL" id="CP030041">
    <property type="protein sequence ID" value="AWW32882.1"/>
    <property type="molecule type" value="Genomic_DNA"/>
</dbReference>
<sequence length="380" mass="42778">MLTNTLNVDEAAELTRTPVDQIWDFVYAELTDIEDVLPPDYSDPNDKGRVTLGAALALKARAMLYAGRHTEAAAAAKQVMDLNVYSLHPSYADLFSYGGQGNSEVIFDHQYSKDIFSYPFYQQNGPLGINAQGNMAVTRNLVDAYPTANGLPITMDNAYNEFDPYRNRDPRLAATVYLPAFSDAIPGDMLDDGSEDFDPRPGSGTADEINVDYQRTKTGFGVRKYLQEEDYTDRTNCGTNFILIRYADVLLMYAEAMLESNQVDASVYDALDEVRARVGFPALTRGQSMDDLREIIRNERMAEFGLEGLRLFDIRRWRIAEDVMTGTIPGFRYIEPGESDIVEYDYPGVVRVFDPARDYLWPIPFSETTLNSNLSQNDGY</sequence>
<reference evidence="7 8" key="1">
    <citation type="submission" date="2018-06" db="EMBL/GenBank/DDBJ databases">
        <title>Echinicola strongylocentroti sp. nov., isolated from a sea urchin Strongylocentrotus intermedius.</title>
        <authorList>
            <person name="Bae S.S."/>
        </authorList>
    </citation>
    <scope>NUCLEOTIDE SEQUENCE [LARGE SCALE GENOMIC DNA]</scope>
    <source>
        <strain evidence="7 8">MEBiC08714</strain>
    </source>
</reference>
<proteinExistence type="inferred from homology"/>
<comment type="subcellular location">
    <subcellularLocation>
        <location evidence="1">Cell outer membrane</location>
    </subcellularLocation>
</comment>
<dbReference type="KEGG" id="est:DN752_23595"/>
<keyword evidence="8" id="KW-1185">Reference proteome</keyword>
<evidence type="ECO:0000259" key="6">
    <source>
        <dbReference type="Pfam" id="PF07980"/>
    </source>
</evidence>
<gene>
    <name evidence="7" type="ORF">DN752_23595</name>
</gene>
<evidence type="ECO:0000256" key="3">
    <source>
        <dbReference type="ARBA" id="ARBA00022729"/>
    </source>
</evidence>
<evidence type="ECO:0000313" key="8">
    <source>
        <dbReference type="Proteomes" id="UP000248688"/>
    </source>
</evidence>
<dbReference type="SUPFAM" id="SSF48452">
    <property type="entry name" value="TPR-like"/>
    <property type="match status" value="1"/>
</dbReference>
<evidence type="ECO:0000256" key="2">
    <source>
        <dbReference type="ARBA" id="ARBA00006275"/>
    </source>
</evidence>
<evidence type="ECO:0000256" key="5">
    <source>
        <dbReference type="ARBA" id="ARBA00023237"/>
    </source>
</evidence>
<comment type="similarity">
    <text evidence="2">Belongs to the SusD family.</text>
</comment>
<evidence type="ECO:0000313" key="7">
    <source>
        <dbReference type="EMBL" id="AWW32882.1"/>
    </source>
</evidence>
<protein>
    <recommendedName>
        <fullName evidence="6">RagB/SusD domain-containing protein</fullName>
    </recommendedName>
</protein>
<dbReference type="Gene3D" id="1.25.40.390">
    <property type="match status" value="1"/>
</dbReference>
<dbReference type="Pfam" id="PF07980">
    <property type="entry name" value="SusD_RagB"/>
    <property type="match status" value="1"/>
</dbReference>
<evidence type="ECO:0000256" key="1">
    <source>
        <dbReference type="ARBA" id="ARBA00004442"/>
    </source>
</evidence>
<keyword evidence="3" id="KW-0732">Signal</keyword>
<dbReference type="AlphaFoldDB" id="A0A2Z4IP48"/>